<dbReference type="AlphaFoldDB" id="A0A9P5PBM3"/>
<evidence type="ECO:0000313" key="2">
    <source>
        <dbReference type="Proteomes" id="UP000772434"/>
    </source>
</evidence>
<name>A0A9P5PBM3_9AGAR</name>
<keyword evidence="2" id="KW-1185">Reference proteome</keyword>
<accession>A0A9P5PBM3</accession>
<comment type="caution">
    <text evidence="1">The sequence shown here is derived from an EMBL/GenBank/DDBJ whole genome shotgun (WGS) entry which is preliminary data.</text>
</comment>
<dbReference type="EMBL" id="JADNRY010000167">
    <property type="protein sequence ID" value="KAF9062594.1"/>
    <property type="molecule type" value="Genomic_DNA"/>
</dbReference>
<dbReference type="OrthoDB" id="5945798at2759"/>
<gene>
    <name evidence="1" type="ORF">BDP27DRAFT_1481940</name>
</gene>
<reference evidence="1" key="1">
    <citation type="submission" date="2020-11" db="EMBL/GenBank/DDBJ databases">
        <authorList>
            <consortium name="DOE Joint Genome Institute"/>
            <person name="Ahrendt S."/>
            <person name="Riley R."/>
            <person name="Andreopoulos W."/>
            <person name="Labutti K."/>
            <person name="Pangilinan J."/>
            <person name="Ruiz-Duenas F.J."/>
            <person name="Barrasa J.M."/>
            <person name="Sanchez-Garcia M."/>
            <person name="Camarero S."/>
            <person name="Miyauchi S."/>
            <person name="Serrano A."/>
            <person name="Linde D."/>
            <person name="Babiker R."/>
            <person name="Drula E."/>
            <person name="Ayuso-Fernandez I."/>
            <person name="Pacheco R."/>
            <person name="Padilla G."/>
            <person name="Ferreira P."/>
            <person name="Barriuso J."/>
            <person name="Kellner H."/>
            <person name="Castanera R."/>
            <person name="Alfaro M."/>
            <person name="Ramirez L."/>
            <person name="Pisabarro A.G."/>
            <person name="Kuo A."/>
            <person name="Tritt A."/>
            <person name="Lipzen A."/>
            <person name="He G."/>
            <person name="Yan M."/>
            <person name="Ng V."/>
            <person name="Cullen D."/>
            <person name="Martin F."/>
            <person name="Rosso M.-N."/>
            <person name="Henrissat B."/>
            <person name="Hibbett D."/>
            <person name="Martinez A.T."/>
            <person name="Grigoriev I.V."/>
        </authorList>
    </citation>
    <scope>NUCLEOTIDE SEQUENCE</scope>
    <source>
        <strain evidence="1">AH 40177</strain>
    </source>
</reference>
<evidence type="ECO:0000313" key="1">
    <source>
        <dbReference type="EMBL" id="KAF9062594.1"/>
    </source>
</evidence>
<dbReference type="Proteomes" id="UP000772434">
    <property type="component" value="Unassembled WGS sequence"/>
</dbReference>
<protein>
    <submittedName>
        <fullName evidence="1">Uncharacterized protein</fullName>
    </submittedName>
</protein>
<organism evidence="1 2">
    <name type="scientific">Rhodocollybia butyracea</name>
    <dbReference type="NCBI Taxonomy" id="206335"/>
    <lineage>
        <taxon>Eukaryota</taxon>
        <taxon>Fungi</taxon>
        <taxon>Dikarya</taxon>
        <taxon>Basidiomycota</taxon>
        <taxon>Agaricomycotina</taxon>
        <taxon>Agaricomycetes</taxon>
        <taxon>Agaricomycetidae</taxon>
        <taxon>Agaricales</taxon>
        <taxon>Marasmiineae</taxon>
        <taxon>Omphalotaceae</taxon>
        <taxon>Rhodocollybia</taxon>
    </lineage>
</organism>
<proteinExistence type="predicted"/>
<sequence>MKRGFLTTSKSKERIDKAIPDSNTPVLPKFSKLSHGVVPEADYKSQFNNEYKEFSADTLNYSKEVAVYTSIPSRGYDDKPGDIPAYSIKELEQADRKGLGLFATRLIRAGDLVVDERPMLVVPAGSAIPLPESAASYSPEQQKQVFLHEWGKLVKTAFDRMSVDHKGDFMALANSHQHDGSEYTTDASEQTVFKSSMDPILRSAKIFRVLITAVAQTLSSAGTPNPSLFASSPSATSPPNSEITLSYCDTLNPAADRAKALAPYGIHSCICTDTGLSCFDPARSKIGDTRRSKFANDIIVLTPPFEKPPPGTPKDAWVEPALARFRELEEEGQQGTEQFKTTAHQLVNVYAFLQDVEKALFYARKLKGVYEFFEMRELETVYLSETGIRGSHWWKMGDMHKMGAPMLMSFA</sequence>